<dbReference type="OrthoDB" id="3797824at2759"/>
<feature type="region of interest" description="Disordered" evidence="1">
    <location>
        <begin position="297"/>
        <end position="325"/>
    </location>
</feature>
<name>A0A6A6IS33_9PLEO</name>
<dbReference type="RefSeq" id="XP_033688349.1">
    <property type="nucleotide sequence ID" value="XM_033824734.1"/>
</dbReference>
<dbReference type="Proteomes" id="UP000800094">
    <property type="component" value="Unassembled WGS sequence"/>
</dbReference>
<feature type="compositionally biased region" description="Basic and acidic residues" evidence="1">
    <location>
        <begin position="297"/>
        <end position="316"/>
    </location>
</feature>
<organism evidence="2 3">
    <name type="scientific">Trematosphaeria pertusa</name>
    <dbReference type="NCBI Taxonomy" id="390896"/>
    <lineage>
        <taxon>Eukaryota</taxon>
        <taxon>Fungi</taxon>
        <taxon>Dikarya</taxon>
        <taxon>Ascomycota</taxon>
        <taxon>Pezizomycotina</taxon>
        <taxon>Dothideomycetes</taxon>
        <taxon>Pleosporomycetidae</taxon>
        <taxon>Pleosporales</taxon>
        <taxon>Massarineae</taxon>
        <taxon>Trematosphaeriaceae</taxon>
        <taxon>Trematosphaeria</taxon>
    </lineage>
</organism>
<evidence type="ECO:0000256" key="1">
    <source>
        <dbReference type="SAM" id="MobiDB-lite"/>
    </source>
</evidence>
<feature type="non-terminal residue" evidence="2">
    <location>
        <position position="1"/>
    </location>
</feature>
<reference evidence="2" key="1">
    <citation type="journal article" date="2020" name="Stud. Mycol.">
        <title>101 Dothideomycetes genomes: a test case for predicting lifestyles and emergence of pathogens.</title>
        <authorList>
            <person name="Haridas S."/>
            <person name="Albert R."/>
            <person name="Binder M."/>
            <person name="Bloem J."/>
            <person name="Labutti K."/>
            <person name="Salamov A."/>
            <person name="Andreopoulos B."/>
            <person name="Baker S."/>
            <person name="Barry K."/>
            <person name="Bills G."/>
            <person name="Bluhm B."/>
            <person name="Cannon C."/>
            <person name="Castanera R."/>
            <person name="Culley D."/>
            <person name="Daum C."/>
            <person name="Ezra D."/>
            <person name="Gonzalez J."/>
            <person name="Henrissat B."/>
            <person name="Kuo A."/>
            <person name="Liang C."/>
            <person name="Lipzen A."/>
            <person name="Lutzoni F."/>
            <person name="Magnuson J."/>
            <person name="Mondo S."/>
            <person name="Nolan M."/>
            <person name="Ohm R."/>
            <person name="Pangilinan J."/>
            <person name="Park H.-J."/>
            <person name="Ramirez L."/>
            <person name="Alfaro M."/>
            <person name="Sun H."/>
            <person name="Tritt A."/>
            <person name="Yoshinaga Y."/>
            <person name="Zwiers L.-H."/>
            <person name="Turgeon B."/>
            <person name="Goodwin S."/>
            <person name="Spatafora J."/>
            <person name="Crous P."/>
            <person name="Grigoriev I."/>
        </authorList>
    </citation>
    <scope>NUCLEOTIDE SEQUENCE</scope>
    <source>
        <strain evidence="2">CBS 122368</strain>
    </source>
</reference>
<dbReference type="AlphaFoldDB" id="A0A6A6IS33"/>
<evidence type="ECO:0000313" key="3">
    <source>
        <dbReference type="Proteomes" id="UP000800094"/>
    </source>
</evidence>
<sequence length="325" mass="35367">MYQRHMCPSLGAIRRPLTKDVAAISNSCARSFHGSARRLEEQPGDGPAPPPAPSSTPERETRRTRNAKQARAVNSLQFRRPLPQNAGLGAGVFPSGQHIKGTFRPRRPEGTADATSESQQTPQGTGQTRKPLISRVGVGPLATRGAAPPPGPMVRAPSKLRITRNAGPSRAGGPNLRGRGPSSTSSREAAPKRREKKASSKAAPAQGQQDVDPGQAMPDGMVQHLLRLQRKEWDRVPYVPRYAPGSFEANELIHRGRELFRGEAPPVKVWGPLEKRLKIVGMHGAEAHLQVRRVLDGDDKPFGKEDAMEKKYRQKDAPQVVPQVA</sequence>
<keyword evidence="3" id="KW-1185">Reference proteome</keyword>
<feature type="compositionally biased region" description="Polar residues" evidence="1">
    <location>
        <begin position="113"/>
        <end position="128"/>
    </location>
</feature>
<protein>
    <submittedName>
        <fullName evidence="2">Uncharacterized protein</fullName>
    </submittedName>
</protein>
<accession>A0A6A6IS33</accession>
<gene>
    <name evidence="2" type="ORF">BU26DRAFT_450060</name>
</gene>
<proteinExistence type="predicted"/>
<evidence type="ECO:0000313" key="2">
    <source>
        <dbReference type="EMBL" id="KAF2253345.1"/>
    </source>
</evidence>
<feature type="region of interest" description="Disordered" evidence="1">
    <location>
        <begin position="33"/>
        <end position="218"/>
    </location>
</feature>
<dbReference type="EMBL" id="ML987191">
    <property type="protein sequence ID" value="KAF2253345.1"/>
    <property type="molecule type" value="Genomic_DNA"/>
</dbReference>
<dbReference type="GeneID" id="54578064"/>